<sequence>MKKRYLIVFTVTLMLGPLVATPAMGAQAQHLVLLHGLVRSAAAMENLAEAAENAGYQVCNIDYPAREYPVEALASEHVLPAITACIGITETKVDFITHSVGGILVRQLEAMDPPFSFGRVVMLAPPNQGTPVVDKLKGSALFKWLGGPAGAQLGTSADSLPNQLGPTELEVGIIAGTTSINPLFSWLIPGNDDGVVGVDQTPLEGMDDYIKVSATHALMMFDDETIYQALHFLQHGQFDDTHDDAR</sequence>
<dbReference type="EMBL" id="JPER01000002">
    <property type="protein sequence ID" value="KFZ31051.1"/>
    <property type="molecule type" value="Genomic_DNA"/>
</dbReference>
<gene>
    <name evidence="2" type="ORF">IDSA_06095</name>
</gene>
<dbReference type="eggNOG" id="COG1075">
    <property type="taxonomic scope" value="Bacteria"/>
</dbReference>
<comment type="caution">
    <text evidence="2">The sequence shown here is derived from an EMBL/GenBank/DDBJ whole genome shotgun (WGS) entry which is preliminary data.</text>
</comment>
<keyword evidence="3" id="KW-1185">Reference proteome</keyword>
<feature type="chain" id="PRO_5001905906" description="Acetyltransferase" evidence="1">
    <location>
        <begin position="21"/>
        <end position="246"/>
    </location>
</feature>
<dbReference type="PANTHER" id="PTHR37946">
    <property type="entry name" value="SLL1969 PROTEIN"/>
    <property type="match status" value="1"/>
</dbReference>
<evidence type="ECO:0000256" key="1">
    <source>
        <dbReference type="SAM" id="SignalP"/>
    </source>
</evidence>
<evidence type="ECO:0000313" key="3">
    <source>
        <dbReference type="Proteomes" id="UP000054363"/>
    </source>
</evidence>
<keyword evidence="1" id="KW-0732">Signal</keyword>
<dbReference type="AlphaFoldDB" id="A0A094JEP7"/>
<dbReference type="Proteomes" id="UP000054363">
    <property type="component" value="Unassembled WGS sequence"/>
</dbReference>
<evidence type="ECO:0008006" key="4">
    <source>
        <dbReference type="Google" id="ProtNLM"/>
    </source>
</evidence>
<accession>A0A094JEP7</accession>
<protein>
    <recommendedName>
        <fullName evidence="4">Acetyltransferase</fullName>
    </recommendedName>
</protein>
<evidence type="ECO:0000313" key="2">
    <source>
        <dbReference type="EMBL" id="KFZ31051.1"/>
    </source>
</evidence>
<dbReference type="STRING" id="435908.IDSA_06095"/>
<dbReference type="Gene3D" id="3.40.50.1820">
    <property type="entry name" value="alpha/beta hydrolase"/>
    <property type="match status" value="1"/>
</dbReference>
<organism evidence="2 3">
    <name type="scientific">Pseudidiomarina salinarum</name>
    <dbReference type="NCBI Taxonomy" id="435908"/>
    <lineage>
        <taxon>Bacteria</taxon>
        <taxon>Pseudomonadati</taxon>
        <taxon>Pseudomonadota</taxon>
        <taxon>Gammaproteobacteria</taxon>
        <taxon>Alteromonadales</taxon>
        <taxon>Idiomarinaceae</taxon>
        <taxon>Pseudidiomarina</taxon>
    </lineage>
</organism>
<dbReference type="InterPro" id="IPR029058">
    <property type="entry name" value="AB_hydrolase_fold"/>
</dbReference>
<name>A0A094JEP7_9GAMM</name>
<proteinExistence type="predicted"/>
<dbReference type="PANTHER" id="PTHR37946:SF1">
    <property type="entry name" value="SLL1969 PROTEIN"/>
    <property type="match status" value="1"/>
</dbReference>
<feature type="signal peptide" evidence="1">
    <location>
        <begin position="1"/>
        <end position="20"/>
    </location>
</feature>
<dbReference type="RefSeq" id="WP_034775099.1">
    <property type="nucleotide sequence ID" value="NZ_JPER01000002.1"/>
</dbReference>
<reference evidence="2 3" key="1">
    <citation type="submission" date="2014-06" db="EMBL/GenBank/DDBJ databases">
        <title>The draft genome sequence of Idiomarina salinarum ISL-52.</title>
        <authorList>
            <person name="Du J."/>
            <person name="Shao Z."/>
        </authorList>
    </citation>
    <scope>NUCLEOTIDE SEQUENCE [LARGE SCALE GENOMIC DNA]</scope>
    <source>
        <strain evidence="2 3">ISL-52</strain>
    </source>
</reference>
<dbReference type="SUPFAM" id="SSF53474">
    <property type="entry name" value="alpha/beta-Hydrolases"/>
    <property type="match status" value="1"/>
</dbReference>